<feature type="coiled-coil region" evidence="1">
    <location>
        <begin position="158"/>
        <end position="270"/>
    </location>
</feature>
<gene>
    <name evidence="3" type="ORF">L228DRAFT_124508</name>
</gene>
<dbReference type="InParanoid" id="A0A165HPR0"/>
<evidence type="ECO:0000313" key="4">
    <source>
        <dbReference type="Proteomes" id="UP000076632"/>
    </source>
</evidence>
<dbReference type="EMBL" id="KV407457">
    <property type="protein sequence ID" value="KZF23810.1"/>
    <property type="molecule type" value="Genomic_DNA"/>
</dbReference>
<feature type="region of interest" description="Disordered" evidence="2">
    <location>
        <begin position="1"/>
        <end position="44"/>
    </location>
</feature>
<feature type="coiled-coil region" evidence="1">
    <location>
        <begin position="102"/>
        <end position="129"/>
    </location>
</feature>
<dbReference type="Proteomes" id="UP000076632">
    <property type="component" value="Unassembled WGS sequence"/>
</dbReference>
<keyword evidence="1" id="KW-0175">Coiled coil</keyword>
<evidence type="ECO:0000256" key="1">
    <source>
        <dbReference type="SAM" id="Coils"/>
    </source>
</evidence>
<evidence type="ECO:0008006" key="5">
    <source>
        <dbReference type="Google" id="ProtNLM"/>
    </source>
</evidence>
<feature type="compositionally biased region" description="Low complexity" evidence="2">
    <location>
        <begin position="59"/>
        <end position="68"/>
    </location>
</feature>
<dbReference type="OrthoDB" id="3918393at2759"/>
<feature type="compositionally biased region" description="Polar residues" evidence="2">
    <location>
        <begin position="15"/>
        <end position="28"/>
    </location>
</feature>
<dbReference type="STRING" id="1328760.A0A165HPR0"/>
<feature type="region of interest" description="Disordered" evidence="2">
    <location>
        <begin position="58"/>
        <end position="95"/>
    </location>
</feature>
<dbReference type="GeneID" id="28894173"/>
<reference evidence="3 4" key="1">
    <citation type="journal article" date="2016" name="Fungal Biol.">
        <title>The genome of Xylona heveae provides a window into fungal endophytism.</title>
        <authorList>
            <person name="Gazis R."/>
            <person name="Kuo A."/>
            <person name="Riley R."/>
            <person name="LaButti K."/>
            <person name="Lipzen A."/>
            <person name="Lin J."/>
            <person name="Amirebrahimi M."/>
            <person name="Hesse C.N."/>
            <person name="Spatafora J.W."/>
            <person name="Henrissat B."/>
            <person name="Hainaut M."/>
            <person name="Grigoriev I.V."/>
            <person name="Hibbett D.S."/>
        </authorList>
    </citation>
    <scope>NUCLEOTIDE SEQUENCE [LARGE SCALE GENOMIC DNA]</scope>
    <source>
        <strain evidence="3 4">TC161</strain>
    </source>
</reference>
<organism evidence="3 4">
    <name type="scientific">Xylona heveae (strain CBS 132557 / TC161)</name>
    <dbReference type="NCBI Taxonomy" id="1328760"/>
    <lineage>
        <taxon>Eukaryota</taxon>
        <taxon>Fungi</taxon>
        <taxon>Dikarya</taxon>
        <taxon>Ascomycota</taxon>
        <taxon>Pezizomycotina</taxon>
        <taxon>Xylonomycetes</taxon>
        <taxon>Xylonales</taxon>
        <taxon>Xylonaceae</taxon>
        <taxon>Xylona</taxon>
    </lineage>
</organism>
<accession>A0A165HPR0</accession>
<dbReference type="RefSeq" id="XP_018189365.1">
    <property type="nucleotide sequence ID" value="XM_018329036.1"/>
</dbReference>
<protein>
    <recommendedName>
        <fullName evidence="5">SWI5-dependent HO expression protein 3</fullName>
    </recommendedName>
</protein>
<evidence type="ECO:0000256" key="2">
    <source>
        <dbReference type="SAM" id="MobiDB-lite"/>
    </source>
</evidence>
<proteinExistence type="predicted"/>
<evidence type="ECO:0000313" key="3">
    <source>
        <dbReference type="EMBL" id="KZF23810.1"/>
    </source>
</evidence>
<sequence length="339" mass="38111">MTHINGLSDHDASPLVSSTSDGNFSTQVDPVDEMQNGADANGRVPLVSSLSAPTLRYYSDSSSTSGSSHLPTVSEDGPVFGDTSPSAVASGRATAGKSGRVIEKLMADNDRLKRELNLETSRREEEQRRGEAVRMRADQLQESVNTMKALEERHRISISRKDRKIEELKADLTVEKARRLKAEHAAGIMTTERDDAISSSKRAVQQEQEKARFAESQYNVLATSWKHLEGDFEAKIEKLRWDAARIDHEAKRARAKMDRLERVVAEQRKVSTGLINERPKIMKKAQEYGETNELFLRELKEQANRNDVAMEQVLKESETVFQQIGFIRNLSLKPNDGHH</sequence>
<name>A0A165HPR0_XYLHT</name>
<dbReference type="AlphaFoldDB" id="A0A165HPR0"/>
<keyword evidence="4" id="KW-1185">Reference proteome</keyword>